<dbReference type="EMBL" id="CAJHJT010000034">
    <property type="protein sequence ID" value="CAD7002486.1"/>
    <property type="molecule type" value="Genomic_DNA"/>
</dbReference>
<dbReference type="AlphaFoldDB" id="A0A811UXU4"/>
<keyword evidence="3" id="KW-1185">Reference proteome</keyword>
<sequence>MNALSPCGMRRFSLQSQRSASKHTFAELYTVLHATKATKQQCWVAHATHAIVQKAEPLRIAKHGVALLLHCTRTPPLPAELELSLAEIGLTKPESNANKRRNNGINNMKIGEVNMCRSLGLQMLQCSLERCQSRQRDQQQGERLFPKLATTIPRSETRSIKKSGVSHVPQLVYRHFPKVATTIPNRVHGDSSGIGVGTVINNRESEMSRNRGTKPELKLESKIRKSKIPKPKSLNLSNNTSSDNDKEGAESNHHHLNNNGNGIGIGNNCDNNDTNPTSEAV</sequence>
<gene>
    <name evidence="2" type="ORF">CCAP1982_LOCUS10975</name>
</gene>
<dbReference type="Proteomes" id="UP000606786">
    <property type="component" value="Unassembled WGS sequence"/>
</dbReference>
<feature type="compositionally biased region" description="Low complexity" evidence="1">
    <location>
        <begin position="231"/>
        <end position="242"/>
    </location>
</feature>
<evidence type="ECO:0000313" key="2">
    <source>
        <dbReference type="EMBL" id="CAD7002486.1"/>
    </source>
</evidence>
<comment type="caution">
    <text evidence="2">The sequence shown here is derived from an EMBL/GenBank/DDBJ whole genome shotgun (WGS) entry which is preliminary data.</text>
</comment>
<feature type="region of interest" description="Disordered" evidence="1">
    <location>
        <begin position="190"/>
        <end position="281"/>
    </location>
</feature>
<evidence type="ECO:0000256" key="1">
    <source>
        <dbReference type="SAM" id="MobiDB-lite"/>
    </source>
</evidence>
<evidence type="ECO:0000313" key="3">
    <source>
        <dbReference type="Proteomes" id="UP000606786"/>
    </source>
</evidence>
<feature type="compositionally biased region" description="Basic and acidic residues" evidence="1">
    <location>
        <begin position="243"/>
        <end position="253"/>
    </location>
</feature>
<name>A0A811UXU4_CERCA</name>
<protein>
    <submittedName>
        <fullName evidence="2">(Mediterranean fruit fly) hypothetical protein</fullName>
    </submittedName>
</protein>
<feature type="compositionally biased region" description="Low complexity" evidence="1">
    <location>
        <begin position="266"/>
        <end position="275"/>
    </location>
</feature>
<accession>A0A811UXU4</accession>
<organism evidence="2 3">
    <name type="scientific">Ceratitis capitata</name>
    <name type="common">Mediterranean fruit fly</name>
    <name type="synonym">Tephritis capitata</name>
    <dbReference type="NCBI Taxonomy" id="7213"/>
    <lineage>
        <taxon>Eukaryota</taxon>
        <taxon>Metazoa</taxon>
        <taxon>Ecdysozoa</taxon>
        <taxon>Arthropoda</taxon>
        <taxon>Hexapoda</taxon>
        <taxon>Insecta</taxon>
        <taxon>Pterygota</taxon>
        <taxon>Neoptera</taxon>
        <taxon>Endopterygota</taxon>
        <taxon>Diptera</taxon>
        <taxon>Brachycera</taxon>
        <taxon>Muscomorpha</taxon>
        <taxon>Tephritoidea</taxon>
        <taxon>Tephritidae</taxon>
        <taxon>Ceratitis</taxon>
        <taxon>Ceratitis</taxon>
    </lineage>
</organism>
<proteinExistence type="predicted"/>
<reference evidence="2" key="1">
    <citation type="submission" date="2020-11" db="EMBL/GenBank/DDBJ databases">
        <authorList>
            <person name="Whitehead M."/>
        </authorList>
    </citation>
    <scope>NUCLEOTIDE SEQUENCE</scope>
    <source>
        <strain evidence="2">EGII</strain>
    </source>
</reference>
<feature type="compositionally biased region" description="Basic and acidic residues" evidence="1">
    <location>
        <begin position="203"/>
        <end position="223"/>
    </location>
</feature>